<dbReference type="PIRSF" id="PIRSF000451">
    <property type="entry name" value="PKS_III"/>
    <property type="match status" value="1"/>
</dbReference>
<dbReference type="Pfam" id="PF02797">
    <property type="entry name" value="Chal_sti_synt_C"/>
    <property type="match status" value="1"/>
</dbReference>
<dbReference type="CDD" id="cd00831">
    <property type="entry name" value="CHS_like"/>
    <property type="match status" value="1"/>
</dbReference>
<dbReference type="InterPro" id="IPR011141">
    <property type="entry name" value="Polyketide_synthase_type-III"/>
</dbReference>
<feature type="domain" description="Chalcone/stilbene synthase N-terminal" evidence="4">
    <location>
        <begin position="116"/>
        <end position="249"/>
    </location>
</feature>
<evidence type="ECO:0000259" key="4">
    <source>
        <dbReference type="Pfam" id="PF00195"/>
    </source>
</evidence>
<dbReference type="PANTHER" id="PTHR11877">
    <property type="entry name" value="HYDROXYMETHYLGLUTARYL-COA SYNTHASE"/>
    <property type="match status" value="1"/>
</dbReference>
<reference evidence="6 7" key="1">
    <citation type="submission" date="2024-02" db="EMBL/GenBank/DDBJ databases">
        <title>Rhodopirellula caenicola NBRC 110016.</title>
        <authorList>
            <person name="Ichikawa N."/>
            <person name="Katano-Makiyama Y."/>
            <person name="Hidaka K."/>
        </authorList>
    </citation>
    <scope>NUCLEOTIDE SEQUENCE [LARGE SCALE GENOMIC DNA]</scope>
    <source>
        <strain evidence="6 7">NBRC 110016</strain>
    </source>
</reference>
<dbReference type="InterPro" id="IPR016039">
    <property type="entry name" value="Thiolase-like"/>
</dbReference>
<evidence type="ECO:0000256" key="3">
    <source>
        <dbReference type="SAM" id="MobiDB-lite"/>
    </source>
</evidence>
<sequence>MKIHGMGTALPSLSVTQEVSAEIANGICCENDQQRRLLSTLYRRTGVKSRHSVLLESDAESSHNGSAVSSAPLSAETDEVGGAQVAEMEPGGSTTLMERANQSFYWPANNATDRGPTTAQRLVAYRDHGEGLAIEACQQAFADCDVSPDEITHLVTISCTGFHAPGVDIALIRQLGLPATVSRTNVGFMGCHGAMNGLRAAKAYADADPNARVLVVAVELCSLHQQYGWEPQRIVSNSLFADGAAAVIGSGADKNSDADRVTLTSSYSAIIPDTEEMMSWAIGDNGFEMYLSAEVPDVIRRATREPLEKWLNQSGLSLSEIQSWAIHPGGPRILDACAESLSLSDDDLLASRSVLSRCGNMSSPTVLFVLNELLSSGQKPPTLMLGFGPGLAMEAALFQ</sequence>
<name>A0ABP9W1M9_9BACT</name>
<comment type="similarity">
    <text evidence="1">Belongs to the thiolase-like superfamily. Chalcone/stilbene synthases family.</text>
</comment>
<feature type="domain" description="Chalcone/stilbene synthase C-terminal" evidence="5">
    <location>
        <begin position="263"/>
        <end position="397"/>
    </location>
</feature>
<dbReference type="RefSeq" id="WP_345688281.1">
    <property type="nucleotide sequence ID" value="NZ_BAABRO010000022.1"/>
</dbReference>
<evidence type="ECO:0000313" key="6">
    <source>
        <dbReference type="EMBL" id="GAA5510395.1"/>
    </source>
</evidence>
<dbReference type="SUPFAM" id="SSF53901">
    <property type="entry name" value="Thiolase-like"/>
    <property type="match status" value="1"/>
</dbReference>
<keyword evidence="2" id="KW-0808">Transferase</keyword>
<evidence type="ECO:0000259" key="5">
    <source>
        <dbReference type="Pfam" id="PF02797"/>
    </source>
</evidence>
<evidence type="ECO:0000256" key="2">
    <source>
        <dbReference type="ARBA" id="ARBA00022679"/>
    </source>
</evidence>
<dbReference type="Pfam" id="PF00195">
    <property type="entry name" value="Chal_sti_synt_N"/>
    <property type="match status" value="1"/>
</dbReference>
<dbReference type="InterPro" id="IPR001099">
    <property type="entry name" value="Chalcone/stilbene_synt_N"/>
</dbReference>
<feature type="region of interest" description="Disordered" evidence="3">
    <location>
        <begin position="56"/>
        <end position="79"/>
    </location>
</feature>
<organism evidence="6 7">
    <name type="scientific">Novipirellula caenicola</name>
    <dbReference type="NCBI Taxonomy" id="1536901"/>
    <lineage>
        <taxon>Bacteria</taxon>
        <taxon>Pseudomonadati</taxon>
        <taxon>Planctomycetota</taxon>
        <taxon>Planctomycetia</taxon>
        <taxon>Pirellulales</taxon>
        <taxon>Pirellulaceae</taxon>
        <taxon>Novipirellula</taxon>
    </lineage>
</organism>
<accession>A0ABP9W1M9</accession>
<dbReference type="EMBL" id="BAABRO010000022">
    <property type="protein sequence ID" value="GAA5510395.1"/>
    <property type="molecule type" value="Genomic_DNA"/>
</dbReference>
<keyword evidence="7" id="KW-1185">Reference proteome</keyword>
<feature type="compositionally biased region" description="Polar residues" evidence="3">
    <location>
        <begin position="62"/>
        <end position="72"/>
    </location>
</feature>
<comment type="caution">
    <text evidence="6">The sequence shown here is derived from an EMBL/GenBank/DDBJ whole genome shotgun (WGS) entry which is preliminary data.</text>
</comment>
<proteinExistence type="inferred from homology"/>
<protein>
    <recommendedName>
        <fullName evidence="8">Alpha-pyrone synthesis polyketide synthase-like Pks18</fullName>
    </recommendedName>
</protein>
<dbReference type="PANTHER" id="PTHR11877:SF46">
    <property type="entry name" value="TYPE III POLYKETIDE SYNTHASE A"/>
    <property type="match status" value="1"/>
</dbReference>
<evidence type="ECO:0000256" key="1">
    <source>
        <dbReference type="ARBA" id="ARBA00005531"/>
    </source>
</evidence>
<dbReference type="InterPro" id="IPR012328">
    <property type="entry name" value="Chalcone/stilbene_synt_C"/>
</dbReference>
<dbReference type="Proteomes" id="UP001416858">
    <property type="component" value="Unassembled WGS sequence"/>
</dbReference>
<evidence type="ECO:0008006" key="8">
    <source>
        <dbReference type="Google" id="ProtNLM"/>
    </source>
</evidence>
<gene>
    <name evidence="6" type="ORF">Rcae01_05903</name>
</gene>
<dbReference type="Gene3D" id="3.40.47.10">
    <property type="match status" value="2"/>
</dbReference>
<evidence type="ECO:0000313" key="7">
    <source>
        <dbReference type="Proteomes" id="UP001416858"/>
    </source>
</evidence>